<gene>
    <name evidence="1" type="ORF">OKIOD_LOCUS15050</name>
</gene>
<sequence length="127" mass="14535">MHNIEYFVSNDAQPILSHTNRIIFLEDGDLASIVDGSLMLQRVGEDERREFADFSEVESEIQQLMKGDYPTFMIKEIKEQPETIVNVSRGRVNYEESSVALGGLSKHIGEIKRSSAKANRDSWMWNI</sequence>
<name>A0ABN7T3F8_OIKDI</name>
<evidence type="ECO:0000313" key="1">
    <source>
        <dbReference type="EMBL" id="CAG5112026.1"/>
    </source>
</evidence>
<organism evidence="1 2">
    <name type="scientific">Oikopleura dioica</name>
    <name type="common">Tunicate</name>
    <dbReference type="NCBI Taxonomy" id="34765"/>
    <lineage>
        <taxon>Eukaryota</taxon>
        <taxon>Metazoa</taxon>
        <taxon>Chordata</taxon>
        <taxon>Tunicata</taxon>
        <taxon>Appendicularia</taxon>
        <taxon>Copelata</taxon>
        <taxon>Oikopleuridae</taxon>
        <taxon>Oikopleura</taxon>
    </lineage>
</organism>
<reference evidence="1 2" key="1">
    <citation type="submission" date="2021-04" db="EMBL/GenBank/DDBJ databases">
        <authorList>
            <person name="Bliznina A."/>
        </authorList>
    </citation>
    <scope>NUCLEOTIDE SEQUENCE [LARGE SCALE GENOMIC DNA]</scope>
</reference>
<proteinExistence type="predicted"/>
<dbReference type="PANTHER" id="PTHR10937:SF0">
    <property type="entry name" value="GLUTAMINE--FRUCTOSE-6-PHOSPHATE TRANSAMINASE (ISOMERIZING)"/>
    <property type="match status" value="1"/>
</dbReference>
<evidence type="ECO:0000313" key="2">
    <source>
        <dbReference type="Proteomes" id="UP001158576"/>
    </source>
</evidence>
<dbReference type="Proteomes" id="UP001158576">
    <property type="component" value="Chromosome 2"/>
</dbReference>
<keyword evidence="2" id="KW-1185">Reference proteome</keyword>
<dbReference type="Gene3D" id="3.40.50.10490">
    <property type="entry name" value="Glucose-6-phosphate isomerase like protein, domain 1"/>
    <property type="match status" value="1"/>
</dbReference>
<dbReference type="EMBL" id="OU015567">
    <property type="protein sequence ID" value="CAG5112026.1"/>
    <property type="molecule type" value="Genomic_DNA"/>
</dbReference>
<protein>
    <submittedName>
        <fullName evidence="1">Oidioi.mRNA.OKI2018_I69.chr2.g6285.t1.cds</fullName>
    </submittedName>
</protein>
<accession>A0ABN7T3F8</accession>
<dbReference type="PANTHER" id="PTHR10937">
    <property type="entry name" value="GLUCOSAMINE--FRUCTOSE-6-PHOSPHATE AMINOTRANSFERASE, ISOMERIZING"/>
    <property type="match status" value="1"/>
</dbReference>